<gene>
    <name evidence="1" type="ORF">BDCG_17207</name>
</gene>
<evidence type="ECO:0000313" key="2">
    <source>
        <dbReference type="Proteomes" id="UP000002039"/>
    </source>
</evidence>
<name>A0ABP2F1U4_AJEDR</name>
<dbReference type="GeneID" id="69032099"/>
<accession>A0ABP2F1U4</accession>
<dbReference type="EMBL" id="EQ999978">
    <property type="protein sequence ID" value="EEQ90708.2"/>
    <property type="molecule type" value="Genomic_DNA"/>
</dbReference>
<dbReference type="Proteomes" id="UP000002039">
    <property type="component" value="Unassembled WGS sequence"/>
</dbReference>
<dbReference type="RefSeq" id="XP_045277390.1">
    <property type="nucleotide sequence ID" value="XM_045426350.1"/>
</dbReference>
<proteinExistence type="predicted"/>
<sequence>MEVNGTESVPLRRLCLQCRVLTGWSRSSSVSCLWLLRKGSDPLLLRKITSRGLYSFYTRRILNASFFVLSSDFR</sequence>
<organism evidence="1 2">
    <name type="scientific">Ajellomyces dermatitidis (strain ER-3 / ATCC MYA-2586)</name>
    <name type="common">Blastomyces dermatitidis</name>
    <dbReference type="NCBI Taxonomy" id="559297"/>
    <lineage>
        <taxon>Eukaryota</taxon>
        <taxon>Fungi</taxon>
        <taxon>Dikarya</taxon>
        <taxon>Ascomycota</taxon>
        <taxon>Pezizomycotina</taxon>
        <taxon>Eurotiomycetes</taxon>
        <taxon>Eurotiomycetidae</taxon>
        <taxon>Onygenales</taxon>
        <taxon>Ajellomycetaceae</taxon>
        <taxon>Blastomyces</taxon>
    </lineage>
</organism>
<protein>
    <submittedName>
        <fullName evidence="1">Uncharacterized protein</fullName>
    </submittedName>
</protein>
<reference evidence="2" key="1">
    <citation type="journal article" date="2015" name="PLoS Genet.">
        <title>The dynamic genome and transcriptome of the human fungal pathogen Blastomyces and close relative Emmonsia.</title>
        <authorList>
            <person name="Munoz J.F."/>
            <person name="Gauthier G.M."/>
            <person name="Desjardins C.A."/>
            <person name="Gallo J.E."/>
            <person name="Holder J."/>
            <person name="Sullivan T.D."/>
            <person name="Marty A.J."/>
            <person name="Carmen J.C."/>
            <person name="Chen Z."/>
            <person name="Ding L."/>
            <person name="Gujja S."/>
            <person name="Magrini V."/>
            <person name="Misas E."/>
            <person name="Mitreva M."/>
            <person name="Priest M."/>
            <person name="Saif S."/>
            <person name="Whiston E.A."/>
            <person name="Young S."/>
            <person name="Zeng Q."/>
            <person name="Goldman W.E."/>
            <person name="Mardis E.R."/>
            <person name="Taylor J.W."/>
            <person name="McEwen J.G."/>
            <person name="Clay O.K."/>
            <person name="Klein B.S."/>
            <person name="Cuomo C.A."/>
        </authorList>
    </citation>
    <scope>NUCLEOTIDE SEQUENCE [LARGE SCALE GENOMIC DNA]</scope>
    <source>
        <strain evidence="2">ER-3 / ATCC MYA-2586</strain>
    </source>
</reference>
<evidence type="ECO:0000313" key="1">
    <source>
        <dbReference type="EMBL" id="EEQ90708.2"/>
    </source>
</evidence>
<keyword evidence="2" id="KW-1185">Reference proteome</keyword>